<feature type="compositionally biased region" description="Low complexity" evidence="1">
    <location>
        <begin position="1"/>
        <end position="11"/>
    </location>
</feature>
<feature type="compositionally biased region" description="Low complexity" evidence="1">
    <location>
        <begin position="60"/>
        <end position="75"/>
    </location>
</feature>
<dbReference type="Pfam" id="PF13360">
    <property type="entry name" value="PQQ_2"/>
    <property type="match status" value="1"/>
</dbReference>
<feature type="compositionally biased region" description="Pro residues" evidence="1">
    <location>
        <begin position="22"/>
        <end position="56"/>
    </location>
</feature>
<name>A0A387HET6_9ACTN</name>
<feature type="compositionally biased region" description="Low complexity" evidence="1">
    <location>
        <begin position="99"/>
        <end position="116"/>
    </location>
</feature>
<evidence type="ECO:0000256" key="1">
    <source>
        <dbReference type="SAM" id="MobiDB-lite"/>
    </source>
</evidence>
<protein>
    <recommendedName>
        <fullName evidence="2">Pyrrolo-quinoline quinone repeat domain-containing protein</fullName>
    </recommendedName>
</protein>
<reference evidence="3 4" key="1">
    <citation type="submission" date="2018-10" db="EMBL/GenBank/DDBJ databases">
        <title>Relationship between Morphology and Antimicrobial Activity in Streptomyces.</title>
        <authorList>
            <person name="Kang H.J."/>
            <person name="Kim S.B."/>
        </authorList>
    </citation>
    <scope>NUCLEOTIDE SEQUENCE [LARGE SCALE GENOMIC DNA]</scope>
    <source>
        <strain evidence="3 4">BH38</strain>
    </source>
</reference>
<dbReference type="InterPro" id="IPR015943">
    <property type="entry name" value="WD40/YVTN_repeat-like_dom_sf"/>
</dbReference>
<accession>A0A387HET6</accession>
<feature type="region of interest" description="Disordered" evidence="1">
    <location>
        <begin position="1"/>
        <end position="130"/>
    </location>
</feature>
<feature type="region of interest" description="Disordered" evidence="1">
    <location>
        <begin position="160"/>
        <end position="207"/>
    </location>
</feature>
<keyword evidence="4" id="KW-1185">Reference proteome</keyword>
<evidence type="ECO:0000259" key="2">
    <source>
        <dbReference type="Pfam" id="PF13360"/>
    </source>
</evidence>
<dbReference type="Proteomes" id="UP000271554">
    <property type="component" value="Chromosome"/>
</dbReference>
<dbReference type="EMBL" id="CP032698">
    <property type="protein sequence ID" value="AYG82355.1"/>
    <property type="molecule type" value="Genomic_DNA"/>
</dbReference>
<sequence length="617" mass="64085">MTQPPSSQPPQGGFGAPQDKPQGPPAQPQGPPPQPPHMPPAPPAQPPQMPPAPPAGAPGYGYPQAPGQQPGYGYPQGPPPQPGYGYPGAPGQPPTQGNPYAQTQQGGYGYPGQPQYPGAPMPPQGGGGKNPFKGKPAMIVAAAVAGLLVIGGGVYLATSGGDDDKKPVADKSNSATPSGSPSVDKGDGKGDGRPGTGDDSGDVNAGIKPGEARVWYHENETPLTQNGATQYGPWRVGDVVVKAMYKEAVGYSVADGKEKWKVSLDTPICGAPHDTTADGKIVFGVQENNTKDAKCNQLQMIDFAAGKAGWKAPVPSENTFDIMVSFDMAISGNTVALARMGGASGFSIADGKKLYGTPKTGNCRSDAFAGGPKLISVGSCTDPNDNNLDSPPSELLQELDPATGKSKWNFQYEKGWTIRRVYSMDPLVVYATNKDKKTWNISTFTADGKLRSQVDSKAQLTASCSGFGIIDRQLQDCSGTAADANTLYISTEGKQSEELGVGRSNEVIAIDLATGKEKWHSAAPKGRMMSPLAVEGGKVVLYIEPGIDDAGAAVATLPPTGGAPQITLQSPAAASGTERNFYSPHTVWAGGRLFLLNGRVKSPKGDERDNSILSFGK</sequence>
<dbReference type="InterPro" id="IPR002372">
    <property type="entry name" value="PQQ_rpt_dom"/>
</dbReference>
<dbReference type="PANTHER" id="PTHR34512:SF30">
    <property type="entry name" value="OUTER MEMBRANE PROTEIN ASSEMBLY FACTOR BAMB"/>
    <property type="match status" value="1"/>
</dbReference>
<proteinExistence type="predicted"/>
<dbReference type="OrthoDB" id="3944519at2"/>
<dbReference type="AlphaFoldDB" id="A0A387HET6"/>
<gene>
    <name evidence="3" type="ORF">DWB77_04528</name>
</gene>
<dbReference type="InterPro" id="IPR011047">
    <property type="entry name" value="Quinoprotein_ADH-like_sf"/>
</dbReference>
<feature type="domain" description="Pyrrolo-quinoline quinone repeat" evidence="2">
    <location>
        <begin position="209"/>
        <end position="357"/>
    </location>
</feature>
<organism evidence="3 4">
    <name type="scientific">Streptomyces hundungensis</name>
    <dbReference type="NCBI Taxonomy" id="1077946"/>
    <lineage>
        <taxon>Bacteria</taxon>
        <taxon>Bacillati</taxon>
        <taxon>Actinomycetota</taxon>
        <taxon>Actinomycetes</taxon>
        <taxon>Kitasatosporales</taxon>
        <taxon>Streptomycetaceae</taxon>
        <taxon>Streptomyces</taxon>
    </lineage>
</organism>
<dbReference type="SUPFAM" id="SSF50998">
    <property type="entry name" value="Quinoprotein alcohol dehydrogenase-like"/>
    <property type="match status" value="1"/>
</dbReference>
<evidence type="ECO:0000313" key="3">
    <source>
        <dbReference type="EMBL" id="AYG82355.1"/>
    </source>
</evidence>
<dbReference type="Gene3D" id="2.130.10.10">
    <property type="entry name" value="YVTN repeat-like/Quinoprotein amine dehydrogenase"/>
    <property type="match status" value="1"/>
</dbReference>
<evidence type="ECO:0000313" key="4">
    <source>
        <dbReference type="Proteomes" id="UP000271554"/>
    </source>
</evidence>
<dbReference type="KEGG" id="shun:DWB77_04528"/>
<dbReference type="PANTHER" id="PTHR34512">
    <property type="entry name" value="CELL SURFACE PROTEIN"/>
    <property type="match status" value="1"/>
</dbReference>